<dbReference type="InterPro" id="IPR013650">
    <property type="entry name" value="ATP-grasp_succ-CoA_synth-type"/>
</dbReference>
<organism evidence="13">
    <name type="scientific">Cyprideis torosa</name>
    <dbReference type="NCBI Taxonomy" id="163714"/>
    <lineage>
        <taxon>Eukaryota</taxon>
        <taxon>Metazoa</taxon>
        <taxon>Ecdysozoa</taxon>
        <taxon>Arthropoda</taxon>
        <taxon>Crustacea</taxon>
        <taxon>Oligostraca</taxon>
        <taxon>Ostracoda</taxon>
        <taxon>Podocopa</taxon>
        <taxon>Podocopida</taxon>
        <taxon>Cytherocopina</taxon>
        <taxon>Cytheroidea</taxon>
        <taxon>Cytherideidae</taxon>
        <taxon>Cyprideis</taxon>
    </lineage>
</organism>
<evidence type="ECO:0000259" key="12">
    <source>
        <dbReference type="Pfam" id="PF08442"/>
    </source>
</evidence>
<sequence>MTRRKFCFNDYDIIGFDLDCTLARYKNYPLMRYLYNSMLEFMIQERDYSPVLSQYTWEEGHPFVQRGIFLDSTKGNFVKLNRYGSIIRASHGREFMTDKEIEVAYGPSRTATIFQEYIKTNREVTGRLYCFHDVFILPAMLLCANAITHSDSIYGKQEEYSTWTDVFSALMNLYRRDGLLTQSGAFFRAILGETHLHVNALSPRFKEWLLSLKRNGKVLYLCTGSNVEYCSFLSNFILGKDWKNYFHITICHAGKPGFFYGNRPFLGSGASDGREVSNPLTDLKVGGVYSNGNWRELEQWMTNRFLPNLSRQPNCMYLGDNIVLDVLGARQSMGVMNDAIAVIDDLDSRTPASEWGSFFEPSNLWTYLLRRFCLITIPAVEDLATVSLNYSFTPFSENHHGYFPHMPPEVPVVAPSAVTATVRKPIAVSGASVKMMGRGSRGLSSGQEQRKAKARNREGHITAWPLSLTADLSIDPIVSDEEFDRPSELFRNISGGSVSLADVTDQLRPGDLDSLPGESVAQVYIATAAASADATSSATSCGGVELSGLAKPEMTPAPVPMCNVAEESAQVRSLNLLEYQSKVLLNDHNVNVQRFKMAERDEDADRIAKEFVVDEFVMVAESVDIKRETYVCLLLDRDSDGPILIASPDGGADIEELAKTSPEKIHKYKIDVLEGITDKQADDVAEFLQFQGHLKKEAASQIKALWRLFCSVDAVQLEVNPLAETTDNQVISVDAKIVFDDNSAYRQRDIFDQEDLAEKDPREVVASKHNLNYIAMDGNIGCLVNGAGLAMATMDIIKLHGGEPANFLDVGGGVNQAQVLEAFKLLTSGAYPISSRHASTCSLDENVKAILVNVFGGIVNCGTIAEGIVGACRNIDLNVPLIVRLEGTNVDEARRILSESGLPIVAATDLKDAAQKAVESLA</sequence>
<protein>
    <recommendedName>
        <fullName evidence="10">Succinyl-CoA synthetase beta chain</fullName>
    </recommendedName>
</protein>
<dbReference type="FunFam" id="3.40.50.261:FF:000001">
    <property type="entry name" value="Succinate--CoA ligase [ADP-forming] subunit beta"/>
    <property type="match status" value="1"/>
</dbReference>
<reference evidence="13" key="1">
    <citation type="submission" date="2020-11" db="EMBL/GenBank/DDBJ databases">
        <authorList>
            <person name="Tran Van P."/>
        </authorList>
    </citation>
    <scope>NUCLEOTIDE SEQUENCE</scope>
</reference>
<evidence type="ECO:0000256" key="9">
    <source>
        <dbReference type="ARBA" id="ARBA00022842"/>
    </source>
</evidence>
<evidence type="ECO:0000256" key="4">
    <source>
        <dbReference type="ARBA" id="ARBA00022532"/>
    </source>
</evidence>
<dbReference type="OrthoDB" id="1552at2759"/>
<dbReference type="Pfam" id="PF05761">
    <property type="entry name" value="5_nucleotid"/>
    <property type="match status" value="1"/>
</dbReference>
<dbReference type="GO" id="GO:0042709">
    <property type="term" value="C:succinate-CoA ligase complex"/>
    <property type="evidence" value="ECO:0007669"/>
    <property type="project" value="TreeGrafter"/>
</dbReference>
<accession>A0A7R8WJN7</accession>
<comment type="pathway">
    <text evidence="2">Carbohydrate metabolism; tricarboxylic acid cycle; succinate from succinyl-CoA (ligase route): step 1/1.</text>
</comment>
<dbReference type="SUPFAM" id="SSF56059">
    <property type="entry name" value="Glutathione synthetase ATP-binding domain-like"/>
    <property type="match status" value="1"/>
</dbReference>
<keyword evidence="5" id="KW-0436">Ligase</keyword>
<dbReference type="SUPFAM" id="SSF52210">
    <property type="entry name" value="Succinyl-CoA synthetase domains"/>
    <property type="match status" value="1"/>
</dbReference>
<dbReference type="GO" id="GO:0006099">
    <property type="term" value="P:tricarboxylic acid cycle"/>
    <property type="evidence" value="ECO:0007669"/>
    <property type="project" value="UniProtKB-UniPathway"/>
</dbReference>
<dbReference type="InterPro" id="IPR016102">
    <property type="entry name" value="Succinyl-CoA_synth-like"/>
</dbReference>
<keyword evidence="8" id="KW-0378">Hydrolase</keyword>
<dbReference type="GO" id="GO:0016787">
    <property type="term" value="F:hydrolase activity"/>
    <property type="evidence" value="ECO:0007669"/>
    <property type="project" value="UniProtKB-KW"/>
</dbReference>
<dbReference type="GO" id="GO:0004776">
    <property type="term" value="F:succinate-CoA ligase (GDP-forming) activity"/>
    <property type="evidence" value="ECO:0007669"/>
    <property type="project" value="TreeGrafter"/>
</dbReference>
<dbReference type="SUPFAM" id="SSF56784">
    <property type="entry name" value="HAD-like"/>
    <property type="match status" value="1"/>
</dbReference>
<dbReference type="PANTHER" id="PTHR11815:SF10">
    <property type="entry name" value="SUCCINATE--COA LIGASE [GDP-FORMING] SUBUNIT BETA, MITOCHONDRIAL"/>
    <property type="match status" value="1"/>
</dbReference>
<dbReference type="FunFam" id="3.30.470.20:FF:000002">
    <property type="entry name" value="Succinate--CoA ligase [ADP-forming] subunit beta"/>
    <property type="match status" value="1"/>
</dbReference>
<dbReference type="InterPro" id="IPR008380">
    <property type="entry name" value="HAD-SF_hydro_IG_5-nucl"/>
</dbReference>
<dbReference type="InterPro" id="IPR005811">
    <property type="entry name" value="SUCC_ACL_C"/>
</dbReference>
<evidence type="ECO:0000259" key="11">
    <source>
        <dbReference type="Pfam" id="PF00549"/>
    </source>
</evidence>
<dbReference type="InterPro" id="IPR036412">
    <property type="entry name" value="HAD-like_sf"/>
</dbReference>
<dbReference type="GO" id="GO:0046872">
    <property type="term" value="F:metal ion binding"/>
    <property type="evidence" value="ECO:0007669"/>
    <property type="project" value="UniProtKB-KW"/>
</dbReference>
<evidence type="ECO:0000256" key="3">
    <source>
        <dbReference type="ARBA" id="ARBA00009589"/>
    </source>
</evidence>
<gene>
    <name evidence="13" type="ORF">CTOB1V02_LOCUS8102</name>
</gene>
<dbReference type="EMBL" id="OB662557">
    <property type="protein sequence ID" value="CAD7230240.1"/>
    <property type="molecule type" value="Genomic_DNA"/>
</dbReference>
<name>A0A7R8WJN7_9CRUS</name>
<dbReference type="GO" id="GO:0000166">
    <property type="term" value="F:nucleotide binding"/>
    <property type="evidence" value="ECO:0007669"/>
    <property type="project" value="UniProtKB-KW"/>
</dbReference>
<keyword evidence="7" id="KW-0547">Nucleotide-binding</keyword>
<evidence type="ECO:0000256" key="6">
    <source>
        <dbReference type="ARBA" id="ARBA00022723"/>
    </source>
</evidence>
<dbReference type="AlphaFoldDB" id="A0A7R8WJN7"/>
<comment type="cofactor">
    <cofactor evidence="1">
        <name>Mg(2+)</name>
        <dbReference type="ChEBI" id="CHEBI:18420"/>
    </cofactor>
</comment>
<comment type="similarity">
    <text evidence="3">Belongs to the 5'(3')-deoxyribonucleotidase family.</text>
</comment>
<evidence type="ECO:0000256" key="10">
    <source>
        <dbReference type="ARBA" id="ARBA00082254"/>
    </source>
</evidence>
<dbReference type="Pfam" id="PF00549">
    <property type="entry name" value="Ligase_CoA"/>
    <property type="match status" value="1"/>
</dbReference>
<evidence type="ECO:0000256" key="1">
    <source>
        <dbReference type="ARBA" id="ARBA00001946"/>
    </source>
</evidence>
<keyword evidence="4" id="KW-0816">Tricarboxylic acid cycle</keyword>
<dbReference type="InterPro" id="IPR023214">
    <property type="entry name" value="HAD_sf"/>
</dbReference>
<evidence type="ECO:0000256" key="8">
    <source>
        <dbReference type="ARBA" id="ARBA00022801"/>
    </source>
</evidence>
<evidence type="ECO:0000256" key="5">
    <source>
        <dbReference type="ARBA" id="ARBA00022598"/>
    </source>
</evidence>
<dbReference type="GO" id="GO:0006104">
    <property type="term" value="P:succinyl-CoA metabolic process"/>
    <property type="evidence" value="ECO:0007669"/>
    <property type="project" value="TreeGrafter"/>
</dbReference>
<dbReference type="PROSITE" id="PS01217">
    <property type="entry name" value="SUCCINYL_COA_LIG_3"/>
    <property type="match status" value="1"/>
</dbReference>
<dbReference type="Gene3D" id="3.40.50.261">
    <property type="entry name" value="Succinyl-CoA synthetase domains"/>
    <property type="match status" value="1"/>
</dbReference>
<dbReference type="Gene3D" id="3.30.470.20">
    <property type="entry name" value="ATP-grasp fold, B domain"/>
    <property type="match status" value="1"/>
</dbReference>
<evidence type="ECO:0000313" key="13">
    <source>
        <dbReference type="EMBL" id="CAD7230240.1"/>
    </source>
</evidence>
<evidence type="ECO:0000256" key="2">
    <source>
        <dbReference type="ARBA" id="ARBA00005064"/>
    </source>
</evidence>
<feature type="domain" description="ATP-grasp fold succinyl-CoA synthetase-type" evidence="12">
    <location>
        <begin position="616"/>
        <end position="723"/>
    </location>
</feature>
<keyword evidence="9" id="KW-0460">Magnesium</keyword>
<dbReference type="UniPathway" id="UPA00223">
    <property type="reaction ID" value="UER00999"/>
</dbReference>
<dbReference type="PANTHER" id="PTHR11815">
    <property type="entry name" value="SUCCINYL-COA SYNTHETASE BETA CHAIN"/>
    <property type="match status" value="1"/>
</dbReference>
<dbReference type="Gene3D" id="3.40.50.1000">
    <property type="entry name" value="HAD superfamily/HAD-like"/>
    <property type="match status" value="1"/>
</dbReference>
<keyword evidence="6" id="KW-0479">Metal-binding</keyword>
<dbReference type="GO" id="GO:0005739">
    <property type="term" value="C:mitochondrion"/>
    <property type="evidence" value="ECO:0007669"/>
    <property type="project" value="TreeGrafter"/>
</dbReference>
<dbReference type="Pfam" id="PF08442">
    <property type="entry name" value="ATP-grasp_2"/>
    <property type="match status" value="1"/>
</dbReference>
<proteinExistence type="inferred from homology"/>
<evidence type="ECO:0000256" key="7">
    <source>
        <dbReference type="ARBA" id="ARBA00022741"/>
    </source>
</evidence>
<feature type="domain" description="ATP-citrate synthase/succinyl-CoA ligase C-terminal" evidence="11">
    <location>
        <begin position="783"/>
        <end position="918"/>
    </location>
</feature>
<dbReference type="InterPro" id="IPR017866">
    <property type="entry name" value="Succ-CoA_synthase_bsu_CS"/>
</dbReference>